<dbReference type="Proteomes" id="UP000321734">
    <property type="component" value="Unassembled WGS sequence"/>
</dbReference>
<keyword evidence="8" id="KW-1185">Reference proteome</keyword>
<dbReference type="GO" id="GO:0004564">
    <property type="term" value="F:beta-fructofuranosidase activity"/>
    <property type="evidence" value="ECO:0007669"/>
    <property type="project" value="UniProtKB-EC"/>
</dbReference>
<keyword evidence="4" id="KW-0378">Hydrolase</keyword>
<evidence type="ECO:0000256" key="3">
    <source>
        <dbReference type="ARBA" id="ARBA00012758"/>
    </source>
</evidence>
<comment type="caution">
    <text evidence="7">The sequence shown here is derived from an EMBL/GenBank/DDBJ whole genome shotgun (WGS) entry which is preliminary data.</text>
</comment>
<proteinExistence type="inferred from homology"/>
<evidence type="ECO:0000313" key="7">
    <source>
        <dbReference type="EMBL" id="TXE07789.1"/>
    </source>
</evidence>
<dbReference type="InterPro" id="IPR012341">
    <property type="entry name" value="6hp_glycosidase-like_sf"/>
</dbReference>
<accession>A0A5C7AIZ3</accession>
<evidence type="ECO:0000256" key="6">
    <source>
        <dbReference type="ARBA" id="ARBA00023295"/>
    </source>
</evidence>
<dbReference type="GO" id="GO:0005975">
    <property type="term" value="P:carbohydrate metabolic process"/>
    <property type="evidence" value="ECO:0007669"/>
    <property type="project" value="InterPro"/>
</dbReference>
<dbReference type="EC" id="3.2.1.26" evidence="3"/>
<dbReference type="SUPFAM" id="SSF48208">
    <property type="entry name" value="Six-hairpin glycosidases"/>
    <property type="match status" value="1"/>
</dbReference>
<dbReference type="Gene3D" id="1.50.10.10">
    <property type="match status" value="2"/>
</dbReference>
<keyword evidence="5" id="KW-0119">Carbohydrate metabolism</keyword>
<dbReference type="Pfam" id="PF12899">
    <property type="entry name" value="Glyco_hydro_100"/>
    <property type="match status" value="1"/>
</dbReference>
<protein>
    <recommendedName>
        <fullName evidence="3">beta-fructofuranosidase</fullName>
        <ecNumber evidence="3">3.2.1.26</ecNumber>
    </recommendedName>
</protein>
<evidence type="ECO:0000313" key="8">
    <source>
        <dbReference type="Proteomes" id="UP000321734"/>
    </source>
</evidence>
<dbReference type="OrthoDB" id="49490at2"/>
<dbReference type="GO" id="GO:0033926">
    <property type="term" value="F:endo-alpha-N-acetylgalactosaminidase activity"/>
    <property type="evidence" value="ECO:0007669"/>
    <property type="project" value="InterPro"/>
</dbReference>
<dbReference type="InterPro" id="IPR024746">
    <property type="entry name" value="Glyco_hydro_100"/>
</dbReference>
<gene>
    <name evidence="7" type="ORF">ES711_10165</name>
</gene>
<evidence type="ECO:0000256" key="5">
    <source>
        <dbReference type="ARBA" id="ARBA00023277"/>
    </source>
</evidence>
<name>A0A5C7AIZ3_9FLAO</name>
<comment type="similarity">
    <text evidence="2">Belongs to the glycosyl hydrolase 100 family.</text>
</comment>
<keyword evidence="6" id="KW-0326">Glycosidase</keyword>
<dbReference type="AlphaFoldDB" id="A0A5C7AIZ3"/>
<dbReference type="RefSeq" id="WP_146893186.1">
    <property type="nucleotide sequence ID" value="NZ_VORX01000004.1"/>
</dbReference>
<dbReference type="EMBL" id="VORX01000004">
    <property type="protein sequence ID" value="TXE07789.1"/>
    <property type="molecule type" value="Genomic_DNA"/>
</dbReference>
<evidence type="ECO:0000256" key="1">
    <source>
        <dbReference type="ARBA" id="ARBA00000094"/>
    </source>
</evidence>
<evidence type="ECO:0000256" key="4">
    <source>
        <dbReference type="ARBA" id="ARBA00022801"/>
    </source>
</evidence>
<evidence type="ECO:0000256" key="2">
    <source>
        <dbReference type="ARBA" id="ARBA00007671"/>
    </source>
</evidence>
<organism evidence="7 8">
    <name type="scientific">Gelidibacter salicanalis</name>
    <dbReference type="NCBI Taxonomy" id="291193"/>
    <lineage>
        <taxon>Bacteria</taxon>
        <taxon>Pseudomonadati</taxon>
        <taxon>Bacteroidota</taxon>
        <taxon>Flavobacteriia</taxon>
        <taxon>Flavobacteriales</taxon>
        <taxon>Flavobacteriaceae</taxon>
        <taxon>Gelidibacter</taxon>
    </lineage>
</organism>
<reference evidence="7 8" key="1">
    <citation type="submission" date="2019-08" db="EMBL/GenBank/DDBJ databases">
        <title>Genome sequence of Gelidibacter salicanalis IC162T.</title>
        <authorList>
            <person name="Bowman J.P."/>
        </authorList>
    </citation>
    <scope>NUCLEOTIDE SEQUENCE [LARGE SCALE GENOMIC DNA]</scope>
    <source>
        <strain evidence="7 8">IC162</strain>
    </source>
</reference>
<sequence>MNSEDKKLITSAKKAAIEVLLHNAKGTIANLPRTAGWGYPEPYTRDLLISVLGIAISGNKELMLSMENVLRTLASNQSERGQIPSIVHDKNNLGSSDTTPLFLMAVGIFRPLLDDSHFLEEAVKKALLWMDYQCPTNYFLIAQQPTSDWRDEQWVLGFGLFVNTLTYSGLKFLKKETQANNLSDAIGQFTSASDTSHSGPHEGLAISDQPYYALWSYKIYSSNRFDLLGNSLAILSGLSTPEKNKAMVKWIEQECKSMAQRKVLIPHLTPNFFPYIQPGDLDWLPRYTDFNKPGDYHNGGIWPFISGFYIAALVAAKEFELAEEKLLALTKLIQKGRTTDLKFSFNEWYKAQNGEPMGQDWQTWSASNYLYAATCVQLRRTPFFDTIREEHLRQSH</sequence>
<dbReference type="InterPro" id="IPR008928">
    <property type="entry name" value="6-hairpin_glycosidase_sf"/>
</dbReference>
<comment type="catalytic activity">
    <reaction evidence="1">
        <text>Hydrolysis of terminal non-reducing beta-D-fructofuranoside residues in beta-D-fructofuranosides.</text>
        <dbReference type="EC" id="3.2.1.26"/>
    </reaction>
</comment>